<sequence>MFSSLLHCFSTFLPSFIFTVVLRVSILLCSPSRTVLLLPQTATLPLCFHSQVLNPTLYYVQKSITDVQSEIVVDCSAIQRDNTHFNPMEVLDKLRKFIDDAREGDTLIFVFSGISLSNGKPNLYLGKDADGRRTVLDAELFDDILRQIRHGVTLYMFIEAERASELLEGFDVDRAQLQVERERREAFTMRAIDDIQRSVLLCTEARGTAPFLSN</sequence>
<accession>A0A2Z6P3T1</accession>
<dbReference type="AlphaFoldDB" id="A0A2Z6P3T1"/>
<organism evidence="1 2">
    <name type="scientific">Trifolium subterraneum</name>
    <name type="common">Subterranean clover</name>
    <dbReference type="NCBI Taxonomy" id="3900"/>
    <lineage>
        <taxon>Eukaryota</taxon>
        <taxon>Viridiplantae</taxon>
        <taxon>Streptophyta</taxon>
        <taxon>Embryophyta</taxon>
        <taxon>Tracheophyta</taxon>
        <taxon>Spermatophyta</taxon>
        <taxon>Magnoliopsida</taxon>
        <taxon>eudicotyledons</taxon>
        <taxon>Gunneridae</taxon>
        <taxon>Pentapetalae</taxon>
        <taxon>rosids</taxon>
        <taxon>fabids</taxon>
        <taxon>Fabales</taxon>
        <taxon>Fabaceae</taxon>
        <taxon>Papilionoideae</taxon>
        <taxon>50 kb inversion clade</taxon>
        <taxon>NPAAA clade</taxon>
        <taxon>Hologalegina</taxon>
        <taxon>IRL clade</taxon>
        <taxon>Trifolieae</taxon>
        <taxon>Trifolium</taxon>
    </lineage>
</organism>
<name>A0A2Z6P3T1_TRISU</name>
<protein>
    <submittedName>
        <fullName evidence="1">Uncharacterized protein</fullName>
    </submittedName>
</protein>
<dbReference type="Proteomes" id="UP000242715">
    <property type="component" value="Unassembled WGS sequence"/>
</dbReference>
<reference evidence="2" key="1">
    <citation type="journal article" date="2017" name="Front. Plant Sci.">
        <title>Climate Clever Clovers: New Paradigm to Reduce the Environmental Footprint of Ruminants by Breeding Low Methanogenic Forages Utilizing Haplotype Variation.</title>
        <authorList>
            <person name="Kaur P."/>
            <person name="Appels R."/>
            <person name="Bayer P.E."/>
            <person name="Keeble-Gagnere G."/>
            <person name="Wang J."/>
            <person name="Hirakawa H."/>
            <person name="Shirasawa K."/>
            <person name="Vercoe P."/>
            <person name="Stefanova K."/>
            <person name="Durmic Z."/>
            <person name="Nichols P."/>
            <person name="Revell C."/>
            <person name="Isobe S.N."/>
            <person name="Edwards D."/>
            <person name="Erskine W."/>
        </authorList>
    </citation>
    <scope>NUCLEOTIDE SEQUENCE [LARGE SCALE GENOMIC DNA]</scope>
    <source>
        <strain evidence="2">cv. Daliak</strain>
    </source>
</reference>
<keyword evidence="2" id="KW-1185">Reference proteome</keyword>
<gene>
    <name evidence="1" type="ORF">TSUD_84270</name>
</gene>
<dbReference type="EMBL" id="DF974963">
    <property type="protein sequence ID" value="GAU51068.1"/>
    <property type="molecule type" value="Genomic_DNA"/>
</dbReference>
<evidence type="ECO:0000313" key="1">
    <source>
        <dbReference type="EMBL" id="GAU51068.1"/>
    </source>
</evidence>
<proteinExistence type="predicted"/>
<evidence type="ECO:0000313" key="2">
    <source>
        <dbReference type="Proteomes" id="UP000242715"/>
    </source>
</evidence>